<evidence type="ECO:0000256" key="6">
    <source>
        <dbReference type="ARBA" id="ARBA00023024"/>
    </source>
</evidence>
<dbReference type="InterPro" id="IPR022948">
    <property type="entry name" value="COD_ChbG_bac"/>
</dbReference>
<evidence type="ECO:0000256" key="9">
    <source>
        <dbReference type="HAMAP-Rule" id="MF_01246"/>
    </source>
</evidence>
<evidence type="ECO:0000256" key="3">
    <source>
        <dbReference type="ARBA" id="ARBA00022723"/>
    </source>
</evidence>
<dbReference type="GO" id="GO:0000272">
    <property type="term" value="P:polysaccharide catabolic process"/>
    <property type="evidence" value="ECO:0007669"/>
    <property type="project" value="UniProtKB-UniRule"/>
</dbReference>
<comment type="cofactor">
    <cofactor evidence="1 9">
        <name>Mg(2+)</name>
        <dbReference type="ChEBI" id="CHEBI:18420"/>
    </cofactor>
</comment>
<dbReference type="EMBL" id="FMAY01000008">
    <property type="protein sequence ID" value="SCC19939.1"/>
    <property type="molecule type" value="Genomic_DNA"/>
</dbReference>
<dbReference type="Proteomes" id="UP000198975">
    <property type="component" value="Unassembled WGS sequence"/>
</dbReference>
<dbReference type="UniPathway" id="UPA00349"/>
<dbReference type="GO" id="GO:0019213">
    <property type="term" value="F:deacetylase activity"/>
    <property type="evidence" value="ECO:0007669"/>
    <property type="project" value="TreeGrafter"/>
</dbReference>
<dbReference type="GO" id="GO:0052777">
    <property type="term" value="P:diacetylchitobiose catabolic process"/>
    <property type="evidence" value="ECO:0007669"/>
    <property type="project" value="UniProtKB-UniRule"/>
</dbReference>
<proteinExistence type="inferred from homology"/>
<dbReference type="GO" id="GO:0046872">
    <property type="term" value="F:metal ion binding"/>
    <property type="evidence" value="ECO:0007669"/>
    <property type="project" value="UniProtKB-KW"/>
</dbReference>
<evidence type="ECO:0000256" key="8">
    <source>
        <dbReference type="ARBA" id="ARBA00023326"/>
    </source>
</evidence>
<dbReference type="InterPro" id="IPR006879">
    <property type="entry name" value="YdjC-like"/>
</dbReference>
<comment type="subcellular location">
    <subcellularLocation>
        <location evidence="9">Cytoplasm</location>
    </subcellularLocation>
</comment>
<evidence type="ECO:0000256" key="5">
    <source>
        <dbReference type="ARBA" id="ARBA00022842"/>
    </source>
</evidence>
<accession>A0A1C4CLK5</accession>
<keyword evidence="4 9" id="KW-0378">Hydrolase</keyword>
<reference evidence="11" key="1">
    <citation type="submission" date="2016-08" db="EMBL/GenBank/DDBJ databases">
        <authorList>
            <person name="Varghese N."/>
            <person name="Submissions Spin"/>
        </authorList>
    </citation>
    <scope>NUCLEOTIDE SEQUENCE [LARGE SCALE GENOMIC DNA]</scope>
    <source>
        <strain evidence="11">REICA_082</strain>
    </source>
</reference>
<dbReference type="PANTHER" id="PTHR31609">
    <property type="entry name" value="YDJC DEACETYLASE FAMILY MEMBER"/>
    <property type="match status" value="1"/>
</dbReference>
<dbReference type="AlphaFoldDB" id="A0A1C4CLK5"/>
<dbReference type="InterPro" id="IPR011330">
    <property type="entry name" value="Glyco_hydro/deAcase_b/a-brl"/>
</dbReference>
<dbReference type="GO" id="GO:0006032">
    <property type="term" value="P:chitin catabolic process"/>
    <property type="evidence" value="ECO:0007669"/>
    <property type="project" value="UniProtKB-UniPathway"/>
</dbReference>
<evidence type="ECO:0000313" key="11">
    <source>
        <dbReference type="Proteomes" id="UP000198975"/>
    </source>
</evidence>
<dbReference type="HAMAP" id="MF_01246">
    <property type="entry name" value="COD"/>
    <property type="match status" value="1"/>
</dbReference>
<dbReference type="Gene3D" id="3.20.20.370">
    <property type="entry name" value="Glycoside hydrolase/deacetylase"/>
    <property type="match status" value="1"/>
</dbReference>
<dbReference type="GO" id="GO:0005737">
    <property type="term" value="C:cytoplasm"/>
    <property type="evidence" value="ECO:0007669"/>
    <property type="project" value="UniProtKB-SubCell"/>
</dbReference>
<comment type="similarity">
    <text evidence="9">Belongs to the YdjC deacetylase family. ChbG subfamily.</text>
</comment>
<comment type="subunit">
    <text evidence="9">Homodimer.</text>
</comment>
<dbReference type="FunFam" id="3.20.20.370:FF:000001">
    <property type="entry name" value="Chitooligosaccharide deacetylase"/>
    <property type="match status" value="1"/>
</dbReference>
<organism evidence="10 11">
    <name type="scientific">Kosakonia oryzendophytica</name>
    <dbReference type="NCBI Taxonomy" id="1005665"/>
    <lineage>
        <taxon>Bacteria</taxon>
        <taxon>Pseudomonadati</taxon>
        <taxon>Pseudomonadota</taxon>
        <taxon>Gammaproteobacteria</taxon>
        <taxon>Enterobacterales</taxon>
        <taxon>Enterobacteriaceae</taxon>
        <taxon>Kosakonia</taxon>
    </lineage>
</organism>
<evidence type="ECO:0000256" key="4">
    <source>
        <dbReference type="ARBA" id="ARBA00022801"/>
    </source>
</evidence>
<dbReference type="NCBIfam" id="NF002559">
    <property type="entry name" value="PRK02134.1"/>
    <property type="match status" value="1"/>
</dbReference>
<sequence>MERLLIVNADDFGLSKGQNYGIIDSFLHGVVTSTTALVNGEAVEHAAQLSSELPALAVGLHFVLTLGKPLTPMPGLTRDGQLGKWIWQMAEQDTLPLDEIAQELASQYRRFVGLFGREPTHLDSHHHVHMIPQLFPLVAQFAAERRLPLRIDHQALLPADDVPPSLRSTQGFSSGFYGDGVSQALFLQALDASADRGESSLEIMCHPAFIDNTIRQSSYCYPRVTELEILTSSSLKYAIAERGYRLGTFLDLAM</sequence>
<keyword evidence="8 9" id="KW-0624">Polysaccharide degradation</keyword>
<protein>
    <recommendedName>
        <fullName evidence="9">Chitooligosaccharide deacetylase</fullName>
        <shortName evidence="9">COD</shortName>
        <ecNumber evidence="9">3.5.1.105</ecNumber>
    </recommendedName>
    <alternativeName>
        <fullName evidence="9">Chitin disaccharide deacetylase</fullName>
    </alternativeName>
    <alternativeName>
        <fullName evidence="9">Chitobiose deacetylase</fullName>
    </alternativeName>
    <alternativeName>
        <fullName evidence="9">Chitobiose-6P deacetylase</fullName>
    </alternativeName>
    <alternativeName>
        <fullName evidence="9">Chitotriose deacetylase</fullName>
    </alternativeName>
    <alternativeName>
        <fullName evidence="9">Chitotriose-6P deacetylase</fullName>
    </alternativeName>
</protein>
<comment type="function">
    <text evidence="9">Involved in the degradation of chitin. ChbG is essential for growth on the acetylated chitooligosaccharides chitobiose and chitotriose but is dispensable for growth on cellobiose and chitosan dimer, the deacetylated form of chitobiose. Deacetylation of chitobiose-6-P and chitotriose-6-P is necessary for both the activation of the chb promoter by the regulatory protein ChbR and the hydrolysis of phosphorylated beta-glucosides by the phospho-beta-glucosidase ChbF. Catalyzes the removal of only one acetyl group from chitobiose-6-P to yield monoacetylchitobiose-6-P, the inducer of ChbR and the substrate of ChbF.</text>
</comment>
<keyword evidence="2 9" id="KW-0963">Cytoplasm</keyword>
<name>A0A1C4CLK5_9ENTR</name>
<dbReference type="RefSeq" id="WP_088237822.1">
    <property type="nucleotide sequence ID" value="NZ_FMAY01000008.1"/>
</dbReference>
<dbReference type="GO" id="GO:0036311">
    <property type="term" value="F:chitin disaccharide deacetylase activity"/>
    <property type="evidence" value="ECO:0007669"/>
    <property type="project" value="UniProtKB-UniRule"/>
</dbReference>
<dbReference type="EC" id="3.5.1.105" evidence="9"/>
<keyword evidence="3 9" id="KW-0479">Metal-binding</keyword>
<comment type="catalytic activity">
    <reaction evidence="9">
        <text>N,N'-diacetylchitobiose + H2O = N-acetyl-beta-D-glucosaminyl-(1-&gt;4)-D-glucosamine + acetate</text>
        <dbReference type="Rhea" id="RHEA:27469"/>
        <dbReference type="ChEBI" id="CHEBI:15377"/>
        <dbReference type="ChEBI" id="CHEBI:28681"/>
        <dbReference type="ChEBI" id="CHEBI:30089"/>
        <dbReference type="ChEBI" id="CHEBI:59910"/>
        <dbReference type="EC" id="3.5.1.105"/>
    </reaction>
</comment>
<feature type="binding site" evidence="9">
    <location>
        <position position="61"/>
    </location>
    <ligand>
        <name>Mg(2+)</name>
        <dbReference type="ChEBI" id="CHEBI:18420"/>
    </ligand>
</feature>
<feature type="binding site" evidence="9">
    <location>
        <position position="125"/>
    </location>
    <ligand>
        <name>Mg(2+)</name>
        <dbReference type="ChEBI" id="CHEBI:18420"/>
    </ligand>
</feature>
<keyword evidence="11" id="KW-1185">Reference proteome</keyword>
<dbReference type="Pfam" id="PF04794">
    <property type="entry name" value="YdjC"/>
    <property type="match status" value="1"/>
</dbReference>
<evidence type="ECO:0000256" key="2">
    <source>
        <dbReference type="ARBA" id="ARBA00022490"/>
    </source>
</evidence>
<keyword evidence="7 9" id="KW-0119">Carbohydrate metabolism</keyword>
<dbReference type="OrthoDB" id="9774177at2"/>
<comment type="pathway">
    <text evidence="9">Glycan degradation; chitin degradation.</text>
</comment>
<dbReference type="PANTHER" id="PTHR31609:SF1">
    <property type="entry name" value="CARBOHYDRATE DEACETYLASE"/>
    <property type="match status" value="1"/>
</dbReference>
<dbReference type="SUPFAM" id="SSF88713">
    <property type="entry name" value="Glycoside hydrolase/deacetylase"/>
    <property type="match status" value="1"/>
</dbReference>
<evidence type="ECO:0000256" key="1">
    <source>
        <dbReference type="ARBA" id="ARBA00001946"/>
    </source>
</evidence>
<comment type="catalytic activity">
    <reaction evidence="9">
        <text>diacetylchitobiose-6'-phosphate + H2O = N'-monoacetylchitobiose-6'-phosphate + acetate</text>
        <dbReference type="Rhea" id="RHEA:35083"/>
        <dbReference type="ChEBI" id="CHEBI:15377"/>
        <dbReference type="ChEBI" id="CHEBI:30089"/>
        <dbReference type="ChEBI" id="CHEBI:64883"/>
        <dbReference type="ChEBI" id="CHEBI:71315"/>
    </reaction>
</comment>
<keyword evidence="6 9" id="KW-0146">Chitin degradation</keyword>
<dbReference type="CDD" id="cd10803">
    <property type="entry name" value="YdjC_EF3048_like"/>
    <property type="match status" value="1"/>
</dbReference>
<evidence type="ECO:0000256" key="7">
    <source>
        <dbReference type="ARBA" id="ARBA00023277"/>
    </source>
</evidence>
<evidence type="ECO:0000313" key="10">
    <source>
        <dbReference type="EMBL" id="SCC19939.1"/>
    </source>
</evidence>
<gene>
    <name evidence="9" type="primary">chbG</name>
    <name evidence="10" type="ORF">GA0061071_10847</name>
</gene>
<keyword evidence="5 9" id="KW-0460">Magnesium</keyword>